<feature type="compositionally biased region" description="Basic residues" evidence="9">
    <location>
        <begin position="46"/>
        <end position="64"/>
    </location>
</feature>
<dbReference type="GO" id="GO:0006364">
    <property type="term" value="P:rRNA processing"/>
    <property type="evidence" value="ECO:0007669"/>
    <property type="project" value="UniProtKB-KW"/>
</dbReference>
<sequence length="404" mass="46655">MANLHLNYSVDHDVKDLLEDLINQIHLMNTLCENISIKLEPRHHKKFKKIKNQSITRKQKKRRIFSSSEDDSSSSSDDSVLAEDKNALINEDSGDDDDDEQRALRNRHGPRTRNELVIDELPPIENLTITLSDETPIERLGHIRHIIDGKLVIIESLLHSPPLNDDSVLFNRDRRSIGLIFETFGPVEKPYYSIRYNDVNSIHQRQIELNQEVFYAPKETTYTKYVFVQELRALKGSDASWEDDNEPPKFAIDYSDDEQERAAKALQREKRHIEENTNEQMTNTINNNTNSISSNYSNFERSRGRGRNRGFHQGTNNRPAPSLPNWFQNTSNSMSFQYRSTTSQQQQQQQQQPQSPRQNNNNTTVSAPFSFSSTAYSGNNNPSVRPTQQSFQGNNSTHSVFPWM</sequence>
<comment type="caution">
    <text evidence="10">The sequence shown here is derived from an EMBL/GenBank/DDBJ whole genome shotgun (WGS) entry which is preliminary data.</text>
</comment>
<evidence type="ECO:0000256" key="6">
    <source>
        <dbReference type="ARBA" id="ARBA00022553"/>
    </source>
</evidence>
<protein>
    <recommendedName>
        <fullName evidence="3">H/ACA ribonucleoprotein complex non-core subunit NAF1</fullName>
    </recommendedName>
</protein>
<evidence type="ECO:0000313" key="11">
    <source>
        <dbReference type="Proteomes" id="UP000663864"/>
    </source>
</evidence>
<feature type="region of interest" description="Disordered" evidence="9">
    <location>
        <begin position="46"/>
        <end position="116"/>
    </location>
</feature>
<dbReference type="GO" id="GO:0000493">
    <property type="term" value="P:box H/ACA snoRNP assembly"/>
    <property type="evidence" value="ECO:0007669"/>
    <property type="project" value="InterPro"/>
</dbReference>
<keyword evidence="5" id="KW-0698">rRNA processing</keyword>
<comment type="subcellular location">
    <subcellularLocation>
        <location evidence="1">Nucleus</location>
    </subcellularLocation>
</comment>
<dbReference type="GO" id="GO:0001522">
    <property type="term" value="P:pseudouridine synthesis"/>
    <property type="evidence" value="ECO:0007669"/>
    <property type="project" value="InterPro"/>
</dbReference>
<evidence type="ECO:0000256" key="9">
    <source>
        <dbReference type="SAM" id="MobiDB-lite"/>
    </source>
</evidence>
<dbReference type="GO" id="GO:0043489">
    <property type="term" value="P:RNA stabilization"/>
    <property type="evidence" value="ECO:0007669"/>
    <property type="project" value="UniProtKB-ARBA"/>
</dbReference>
<dbReference type="SUPFAM" id="SSF50447">
    <property type="entry name" value="Translation proteins"/>
    <property type="match status" value="1"/>
</dbReference>
<feature type="compositionally biased region" description="Low complexity" evidence="9">
    <location>
        <begin position="339"/>
        <end position="364"/>
    </location>
</feature>
<dbReference type="PANTHER" id="PTHR31633:SF1">
    <property type="entry name" value="H_ACA RIBONUCLEOPROTEIN COMPLEX NON-CORE SUBUNIT NAF1"/>
    <property type="match status" value="1"/>
</dbReference>
<keyword evidence="6" id="KW-0597">Phosphoprotein</keyword>
<gene>
    <name evidence="10" type="ORF">ZHD862_LOCUS3943</name>
</gene>
<evidence type="ECO:0000256" key="3">
    <source>
        <dbReference type="ARBA" id="ARBA00021438"/>
    </source>
</evidence>
<evidence type="ECO:0000313" key="10">
    <source>
        <dbReference type="EMBL" id="CAF0832306.1"/>
    </source>
</evidence>
<dbReference type="Proteomes" id="UP000663864">
    <property type="component" value="Unassembled WGS sequence"/>
</dbReference>
<dbReference type="GO" id="GO:0005732">
    <property type="term" value="C:sno(s)RNA-containing ribonucleoprotein complex"/>
    <property type="evidence" value="ECO:0007669"/>
    <property type="project" value="InterPro"/>
</dbReference>
<name>A0A813UVL0_9BILA</name>
<evidence type="ECO:0000256" key="7">
    <source>
        <dbReference type="ARBA" id="ARBA00022884"/>
    </source>
</evidence>
<dbReference type="InterPro" id="IPR007504">
    <property type="entry name" value="H/ACA_rnp_Gar1/Naf1"/>
</dbReference>
<dbReference type="FunFam" id="2.40.10.230:FF:000002">
    <property type="entry name" value="H/ACA ribonucleoprotein complex non-core subunit NAF1"/>
    <property type="match status" value="1"/>
</dbReference>
<dbReference type="Pfam" id="PF04410">
    <property type="entry name" value="Gar1"/>
    <property type="match status" value="1"/>
</dbReference>
<dbReference type="EMBL" id="CAJNOT010000090">
    <property type="protein sequence ID" value="CAF0832306.1"/>
    <property type="molecule type" value="Genomic_DNA"/>
</dbReference>
<organism evidence="10 11">
    <name type="scientific">Rotaria sordida</name>
    <dbReference type="NCBI Taxonomy" id="392033"/>
    <lineage>
        <taxon>Eukaryota</taxon>
        <taxon>Metazoa</taxon>
        <taxon>Spiralia</taxon>
        <taxon>Gnathifera</taxon>
        <taxon>Rotifera</taxon>
        <taxon>Eurotatoria</taxon>
        <taxon>Bdelloidea</taxon>
        <taxon>Philodinida</taxon>
        <taxon>Philodinidae</taxon>
        <taxon>Rotaria</taxon>
    </lineage>
</organism>
<feature type="region of interest" description="Disordered" evidence="9">
    <location>
        <begin position="239"/>
        <end position="404"/>
    </location>
</feature>
<keyword evidence="8" id="KW-0539">Nucleus</keyword>
<keyword evidence="7" id="KW-0694">RNA-binding</keyword>
<evidence type="ECO:0000256" key="1">
    <source>
        <dbReference type="ARBA" id="ARBA00004123"/>
    </source>
</evidence>
<dbReference type="InterPro" id="IPR040309">
    <property type="entry name" value="Naf1"/>
</dbReference>
<dbReference type="AlphaFoldDB" id="A0A813UVL0"/>
<dbReference type="Gene3D" id="2.40.10.230">
    <property type="entry name" value="Probable tRNA pseudouridine synthase domain"/>
    <property type="match status" value="1"/>
</dbReference>
<feature type="compositionally biased region" description="Basic and acidic residues" evidence="9">
    <location>
        <begin position="260"/>
        <end position="275"/>
    </location>
</feature>
<reference evidence="10" key="1">
    <citation type="submission" date="2021-02" db="EMBL/GenBank/DDBJ databases">
        <authorList>
            <person name="Nowell W R."/>
        </authorList>
    </citation>
    <scope>NUCLEOTIDE SEQUENCE</scope>
</reference>
<keyword evidence="4" id="KW-0690">Ribosome biogenesis</keyword>
<feature type="compositionally biased region" description="Polar residues" evidence="9">
    <location>
        <begin position="365"/>
        <end position="404"/>
    </location>
</feature>
<evidence type="ECO:0000256" key="2">
    <source>
        <dbReference type="ARBA" id="ARBA00009801"/>
    </source>
</evidence>
<comment type="similarity">
    <text evidence="2">Belongs to the NAF1 family.</text>
</comment>
<feature type="compositionally biased region" description="Low complexity" evidence="9">
    <location>
        <begin position="278"/>
        <end position="298"/>
    </location>
</feature>
<evidence type="ECO:0000256" key="5">
    <source>
        <dbReference type="ARBA" id="ARBA00022552"/>
    </source>
</evidence>
<dbReference type="PANTHER" id="PTHR31633">
    <property type="entry name" value="H/ACA RIBONUCLEOPROTEIN COMPLEX NON-CORE SUBUNIT NAF1"/>
    <property type="match status" value="1"/>
</dbReference>
<proteinExistence type="inferred from homology"/>
<dbReference type="InterPro" id="IPR009000">
    <property type="entry name" value="Transl_B-barrel_sf"/>
</dbReference>
<evidence type="ECO:0000256" key="4">
    <source>
        <dbReference type="ARBA" id="ARBA00022517"/>
    </source>
</evidence>
<accession>A0A813UVL0</accession>
<dbReference type="InterPro" id="IPR038664">
    <property type="entry name" value="Gar1/Naf1_Cbf5-bd_sf"/>
</dbReference>
<dbReference type="GO" id="GO:0003723">
    <property type="term" value="F:RNA binding"/>
    <property type="evidence" value="ECO:0007669"/>
    <property type="project" value="UniProtKB-KW"/>
</dbReference>
<evidence type="ECO:0000256" key="8">
    <source>
        <dbReference type="ARBA" id="ARBA00023242"/>
    </source>
</evidence>
<feature type="compositionally biased region" description="Polar residues" evidence="9">
    <location>
        <begin position="313"/>
        <end position="338"/>
    </location>
</feature>
<dbReference type="GO" id="GO:0005634">
    <property type="term" value="C:nucleus"/>
    <property type="evidence" value="ECO:0007669"/>
    <property type="project" value="UniProtKB-SubCell"/>
</dbReference>